<reference evidence="2" key="2">
    <citation type="submission" date="2020-11" db="EMBL/GenBank/DDBJ databases">
        <authorList>
            <person name="McCartney M.A."/>
            <person name="Auch B."/>
            <person name="Kono T."/>
            <person name="Mallez S."/>
            <person name="Becker A."/>
            <person name="Gohl D.M."/>
            <person name="Silverstein K.A.T."/>
            <person name="Koren S."/>
            <person name="Bechman K.B."/>
            <person name="Herman A."/>
            <person name="Abrahante J.E."/>
            <person name="Garbe J."/>
        </authorList>
    </citation>
    <scope>NUCLEOTIDE SEQUENCE</scope>
    <source>
        <strain evidence="2">Duluth1</strain>
        <tissue evidence="2">Whole animal</tissue>
    </source>
</reference>
<organism evidence="2 3">
    <name type="scientific">Dreissena polymorpha</name>
    <name type="common">Zebra mussel</name>
    <name type="synonym">Mytilus polymorpha</name>
    <dbReference type="NCBI Taxonomy" id="45954"/>
    <lineage>
        <taxon>Eukaryota</taxon>
        <taxon>Metazoa</taxon>
        <taxon>Spiralia</taxon>
        <taxon>Lophotrochozoa</taxon>
        <taxon>Mollusca</taxon>
        <taxon>Bivalvia</taxon>
        <taxon>Autobranchia</taxon>
        <taxon>Heteroconchia</taxon>
        <taxon>Euheterodonta</taxon>
        <taxon>Imparidentia</taxon>
        <taxon>Neoheterodontei</taxon>
        <taxon>Myida</taxon>
        <taxon>Dreissenoidea</taxon>
        <taxon>Dreissenidae</taxon>
        <taxon>Dreissena</taxon>
    </lineage>
</organism>
<dbReference type="AlphaFoldDB" id="A0A9D4K055"/>
<keyword evidence="1" id="KW-0812">Transmembrane</keyword>
<evidence type="ECO:0000313" key="2">
    <source>
        <dbReference type="EMBL" id="KAH3831275.1"/>
    </source>
</evidence>
<comment type="caution">
    <text evidence="2">The sequence shown here is derived from an EMBL/GenBank/DDBJ whole genome shotgun (WGS) entry which is preliminary data.</text>
</comment>
<protein>
    <submittedName>
        <fullName evidence="2">Uncharacterized protein</fullName>
    </submittedName>
</protein>
<sequence length="278" mass="32057">MQIGRVNVLVALKFQPVHVDAKFIEQFVKYLKTVDIYFIEHIVTYLKTQEIIKFPNNTWIETWSFLSALLSTHDYTNNNDRLGSLHFVVTFTTTFTGLNYSDLIFNITQLLTKPLAIYDANGKAQAFNCSLYPFDRWQLKSNSNNLYIPAWDLVEVHNTSCCSHPYQGITYSEIVGAALALLPGRQMFLSKLLFCEQIDLDEPEIRVLAPDNAILVGDTVLSKYEFRKYVEADGHIMYRVCISDASSIIYHDTSSSKRHNMCFICYVGLFVFIWYTML</sequence>
<gene>
    <name evidence="2" type="ORF">DPMN_104537</name>
</gene>
<proteinExistence type="predicted"/>
<reference evidence="2" key="1">
    <citation type="journal article" date="2019" name="bioRxiv">
        <title>The Genome of the Zebra Mussel, Dreissena polymorpha: A Resource for Invasive Species Research.</title>
        <authorList>
            <person name="McCartney M.A."/>
            <person name="Auch B."/>
            <person name="Kono T."/>
            <person name="Mallez S."/>
            <person name="Zhang Y."/>
            <person name="Obille A."/>
            <person name="Becker A."/>
            <person name="Abrahante J.E."/>
            <person name="Garbe J."/>
            <person name="Badalamenti J.P."/>
            <person name="Herman A."/>
            <person name="Mangelson H."/>
            <person name="Liachko I."/>
            <person name="Sullivan S."/>
            <person name="Sone E.D."/>
            <person name="Koren S."/>
            <person name="Silverstein K.A.T."/>
            <person name="Beckman K.B."/>
            <person name="Gohl D.M."/>
        </authorList>
    </citation>
    <scope>NUCLEOTIDE SEQUENCE</scope>
    <source>
        <strain evidence="2">Duluth1</strain>
        <tissue evidence="2">Whole animal</tissue>
    </source>
</reference>
<dbReference type="Proteomes" id="UP000828390">
    <property type="component" value="Unassembled WGS sequence"/>
</dbReference>
<dbReference type="EMBL" id="JAIWYP010000004">
    <property type="protein sequence ID" value="KAH3831275.1"/>
    <property type="molecule type" value="Genomic_DNA"/>
</dbReference>
<name>A0A9D4K055_DREPO</name>
<evidence type="ECO:0000313" key="3">
    <source>
        <dbReference type="Proteomes" id="UP000828390"/>
    </source>
</evidence>
<keyword evidence="3" id="KW-1185">Reference proteome</keyword>
<keyword evidence="1" id="KW-0472">Membrane</keyword>
<accession>A0A9D4K055</accession>
<feature type="transmembrane region" description="Helical" evidence="1">
    <location>
        <begin position="260"/>
        <end position="277"/>
    </location>
</feature>
<evidence type="ECO:0000256" key="1">
    <source>
        <dbReference type="SAM" id="Phobius"/>
    </source>
</evidence>
<keyword evidence="1" id="KW-1133">Transmembrane helix</keyword>